<dbReference type="FunFam" id="1.10.287.110:FF:000168">
    <property type="entry name" value="BnaC04g52570D protein"/>
    <property type="match status" value="2"/>
</dbReference>
<dbReference type="Gene3D" id="3.30.70.20">
    <property type="match status" value="2"/>
</dbReference>
<evidence type="ECO:0000313" key="7">
    <source>
        <dbReference type="EMBL" id="KAF2602530.1"/>
    </source>
</evidence>
<feature type="domain" description="J" evidence="5">
    <location>
        <begin position="71"/>
        <end position="136"/>
    </location>
</feature>
<comment type="caution">
    <text evidence="7">The sequence shown here is derived from an EMBL/GenBank/DDBJ whole genome shotgun (WGS) entry which is preliminary data.</text>
</comment>
<evidence type="ECO:0000256" key="3">
    <source>
        <dbReference type="ARBA" id="ARBA00023014"/>
    </source>
</evidence>
<dbReference type="InterPro" id="IPR017896">
    <property type="entry name" value="4Fe4S_Fe-S-bd"/>
</dbReference>
<gene>
    <name evidence="7" type="ORF">F2Q70_00024514</name>
</gene>
<dbReference type="PRINTS" id="PR00625">
    <property type="entry name" value="JDOMAIN"/>
</dbReference>
<reference evidence="7" key="1">
    <citation type="submission" date="2019-12" db="EMBL/GenBank/DDBJ databases">
        <title>Genome sequencing and annotation of Brassica cretica.</title>
        <authorList>
            <person name="Studholme D.J."/>
            <person name="Sarris P.F."/>
        </authorList>
    </citation>
    <scope>NUCLEOTIDE SEQUENCE</scope>
    <source>
        <strain evidence="7">PFS-102/07</strain>
        <tissue evidence="7">Leaf</tissue>
    </source>
</reference>
<organism evidence="7">
    <name type="scientific">Brassica cretica</name>
    <name type="common">Mustard</name>
    <dbReference type="NCBI Taxonomy" id="69181"/>
    <lineage>
        <taxon>Eukaryota</taxon>
        <taxon>Viridiplantae</taxon>
        <taxon>Streptophyta</taxon>
        <taxon>Embryophyta</taxon>
        <taxon>Tracheophyta</taxon>
        <taxon>Spermatophyta</taxon>
        <taxon>Magnoliopsida</taxon>
        <taxon>eudicotyledons</taxon>
        <taxon>Gunneridae</taxon>
        <taxon>Pentapetalae</taxon>
        <taxon>rosids</taxon>
        <taxon>malvids</taxon>
        <taxon>Brassicales</taxon>
        <taxon>Brassicaceae</taxon>
        <taxon>Brassiceae</taxon>
        <taxon>Brassica</taxon>
    </lineage>
</organism>
<dbReference type="SUPFAM" id="SSF54862">
    <property type="entry name" value="4Fe-4S ferredoxins"/>
    <property type="match status" value="2"/>
</dbReference>
<keyword evidence="3" id="KW-0411">Iron-sulfur</keyword>
<dbReference type="EMBL" id="QGKY02000094">
    <property type="protein sequence ID" value="KAF2602530.1"/>
    <property type="molecule type" value="Genomic_DNA"/>
</dbReference>
<dbReference type="PROSITE" id="PS51379">
    <property type="entry name" value="4FE4S_FER_2"/>
    <property type="match status" value="2"/>
</dbReference>
<dbReference type="PROSITE" id="PS50076">
    <property type="entry name" value="DNAJ_2"/>
    <property type="match status" value="2"/>
</dbReference>
<feature type="domain" description="4Fe-4S ferredoxin-type" evidence="6">
    <location>
        <begin position="154"/>
        <end position="182"/>
    </location>
</feature>
<dbReference type="Pfam" id="PF13370">
    <property type="entry name" value="Fer4_13"/>
    <property type="match status" value="2"/>
</dbReference>
<accession>A0A8S9L389</accession>
<feature type="domain" description="J" evidence="5">
    <location>
        <begin position="371"/>
        <end position="436"/>
    </location>
</feature>
<evidence type="ECO:0000256" key="4">
    <source>
        <dbReference type="SAM" id="MobiDB-lite"/>
    </source>
</evidence>
<dbReference type="CDD" id="cd06257">
    <property type="entry name" value="DnaJ"/>
    <property type="match status" value="2"/>
</dbReference>
<keyword evidence="1" id="KW-0479">Metal-binding</keyword>
<dbReference type="FunFam" id="3.30.70.20:FF:000039">
    <property type="entry name" value="Chaperone protein DnaJ"/>
    <property type="match status" value="2"/>
</dbReference>
<feature type="region of interest" description="Disordered" evidence="4">
    <location>
        <begin position="615"/>
        <end position="641"/>
    </location>
</feature>
<dbReference type="PANTHER" id="PTHR44579:SF2">
    <property type="entry name" value="OS01G0730500 PROTEIN"/>
    <property type="match status" value="1"/>
</dbReference>
<dbReference type="Pfam" id="PF00226">
    <property type="entry name" value="DnaJ"/>
    <property type="match status" value="2"/>
</dbReference>
<dbReference type="InterPro" id="IPR036869">
    <property type="entry name" value="J_dom_sf"/>
</dbReference>
<feature type="compositionally biased region" description="Basic and acidic residues" evidence="4">
    <location>
        <begin position="615"/>
        <end position="626"/>
    </location>
</feature>
<proteinExistence type="predicted"/>
<protein>
    <recommendedName>
        <fullName evidence="8">J domain-containing protein</fullName>
    </recommendedName>
</protein>
<feature type="compositionally biased region" description="Polar residues" evidence="4">
    <location>
        <begin position="632"/>
        <end position="641"/>
    </location>
</feature>
<dbReference type="SUPFAM" id="SSF46565">
    <property type="entry name" value="Chaperone J-domain"/>
    <property type="match status" value="2"/>
</dbReference>
<dbReference type="InterPro" id="IPR001623">
    <property type="entry name" value="DnaJ_domain"/>
</dbReference>
<sequence>MAQLLSPVCTDLLKFQSSVLSSRSRHLSAKTSGAAASSWCLRKRRSSGSIGRLRVATEDASSLSTGDVADDYYAVLGLLPDATPEEIKKAYYNCMKSCHPDLSGNDPETTNFCMFINDVYEILSDPVQRMVYDEIHGYAVTATNPFLDESSPKDHVFVDEFACIGCKNCANVAPDIFKIEEDFGRARACNQRGNPDLLQQAVETCPVDCIYQTSAAQLSLLEDEMRRVERVNVALMLSGMGSGAVDVFRMARSRWEKRQAKVLNQARSRMMKRKNTDEEPSYWDNLWGEDNQYQKSETSSMAQLLSPVCTDLLKFQSSVLSSRSRHLSAKTSGAAASSWCLRKRRSSGSIGRLRVATEDASSLSTGDVADDYYAVLGLLPDATPEEIKKAYYNCMKSCHPDLSGNDPETTNFCMFINDVYEILSDPVQRMVYDEIHGYAVTATNPFLDDSSPKDHVFVDEFACIGCKNCANVAPDIFKIEEDFGRARACNQRGNPDLLQQAVETCPVDCIYQTSAAQLSLLEDEMRRVERVNVALMLSGMGSGAVDVFRMARSRWEKRQAKVLNQARSRMMKRKNTDEEPSYWDNLWGKDNQYQKSEEEVQERAQRAAAAARRWREYSRRGVDKRPTFKLPDSSSSSRGDN</sequence>
<evidence type="ECO:0000259" key="5">
    <source>
        <dbReference type="PROSITE" id="PS50076"/>
    </source>
</evidence>
<evidence type="ECO:0000256" key="2">
    <source>
        <dbReference type="ARBA" id="ARBA00023004"/>
    </source>
</evidence>
<dbReference type="AlphaFoldDB" id="A0A8S9L389"/>
<dbReference type="PANTHER" id="PTHR44579">
    <property type="entry name" value="OS01G0730500 PROTEIN"/>
    <property type="match status" value="1"/>
</dbReference>
<dbReference type="GO" id="GO:0005506">
    <property type="term" value="F:iron ion binding"/>
    <property type="evidence" value="ECO:0007669"/>
    <property type="project" value="InterPro"/>
</dbReference>
<dbReference type="GO" id="GO:0051536">
    <property type="term" value="F:iron-sulfur cluster binding"/>
    <property type="evidence" value="ECO:0007669"/>
    <property type="project" value="UniProtKB-KW"/>
</dbReference>
<dbReference type="InterPro" id="IPR001080">
    <property type="entry name" value="3Fe4S_ferredoxin"/>
</dbReference>
<feature type="domain" description="4Fe-4S ferredoxin-type" evidence="6">
    <location>
        <begin position="454"/>
        <end position="482"/>
    </location>
</feature>
<dbReference type="GO" id="GO:0009055">
    <property type="term" value="F:electron transfer activity"/>
    <property type="evidence" value="ECO:0007669"/>
    <property type="project" value="InterPro"/>
</dbReference>
<dbReference type="PRINTS" id="PR00352">
    <property type="entry name" value="3FE4SFRDOXIN"/>
</dbReference>
<keyword evidence="2" id="KW-0408">Iron</keyword>
<name>A0A8S9L389_BRACR</name>
<evidence type="ECO:0008006" key="8">
    <source>
        <dbReference type="Google" id="ProtNLM"/>
    </source>
</evidence>
<dbReference type="SMART" id="SM00271">
    <property type="entry name" value="DnaJ"/>
    <property type="match status" value="2"/>
</dbReference>
<evidence type="ECO:0000259" key="6">
    <source>
        <dbReference type="PROSITE" id="PS51379"/>
    </source>
</evidence>
<dbReference type="Gene3D" id="1.10.287.110">
    <property type="entry name" value="DnaJ domain"/>
    <property type="match status" value="2"/>
</dbReference>
<evidence type="ECO:0000256" key="1">
    <source>
        <dbReference type="ARBA" id="ARBA00022723"/>
    </source>
</evidence>